<dbReference type="Proteomes" id="UP001485043">
    <property type="component" value="Unassembled WGS sequence"/>
</dbReference>
<dbReference type="EMBL" id="JALJOV010000306">
    <property type="protein sequence ID" value="KAK9864880.1"/>
    <property type="molecule type" value="Genomic_DNA"/>
</dbReference>
<keyword evidence="3" id="KW-0539">Nucleus</keyword>
<dbReference type="PANTHER" id="PTHR22792">
    <property type="entry name" value="LUPUS LA PROTEIN-RELATED"/>
    <property type="match status" value="1"/>
</dbReference>
<keyword evidence="8" id="KW-1185">Reference proteome</keyword>
<dbReference type="Gene3D" id="3.30.70.330">
    <property type="match status" value="1"/>
</dbReference>
<evidence type="ECO:0000259" key="5">
    <source>
        <dbReference type="PROSITE" id="PS50102"/>
    </source>
</evidence>
<accession>A0AAW1T5S5</accession>
<dbReference type="InterPro" id="IPR035979">
    <property type="entry name" value="RBD_domain_sf"/>
</dbReference>
<dbReference type="PROSITE" id="PS50102">
    <property type="entry name" value="RRM"/>
    <property type="match status" value="1"/>
</dbReference>
<comment type="caution">
    <text evidence="7">The sequence shown here is derived from an EMBL/GenBank/DDBJ whole genome shotgun (WGS) entry which is preliminary data.</text>
</comment>
<dbReference type="SUPFAM" id="SSF54928">
    <property type="entry name" value="RNA-binding domain, RBD"/>
    <property type="match status" value="1"/>
</dbReference>
<feature type="domain" description="HTH La-type RNA-binding" evidence="6">
    <location>
        <begin position="1"/>
        <end position="106"/>
    </location>
</feature>
<evidence type="ECO:0000259" key="6">
    <source>
        <dbReference type="PROSITE" id="PS50961"/>
    </source>
</evidence>
<evidence type="ECO:0000313" key="7">
    <source>
        <dbReference type="EMBL" id="KAK9864880.1"/>
    </source>
</evidence>
<feature type="domain" description="RRM" evidence="5">
    <location>
        <begin position="114"/>
        <end position="203"/>
    </location>
</feature>
<name>A0AAW1T5S5_9CHLO</name>
<dbReference type="InterPro" id="IPR006630">
    <property type="entry name" value="La_HTH"/>
</dbReference>
<dbReference type="PRINTS" id="PR00302">
    <property type="entry name" value="LUPUSLA"/>
</dbReference>
<dbReference type="AlphaFoldDB" id="A0AAW1T5S5"/>
<sequence length="320" mass="35667">MLSDDTKEKLLKQLEFYFSDSNLPRDKFLRGKTQEDAEGYVDLELVCSFTRISKLLGHDRQTENNPVPAHEVQQVAEILQSGSQQLVVSADGKRVKRATAPASLDEAARQADERSLYVTPLPYNANLDDLTAFFKQEAPVNAVRLRRHISSKDFRGSIFVEFNTREDADKVAAKQLKYEGAPLRMLPKLLFVQQKIDARHAKAQANEGPAAKRARSEAIDSLEKADWLEELNTVAKFNFREASKVPQAAGLQMLRDSFGGPKAGLRNLNYLQGHAEGHVRFNSEAELDAALTQLATEEDHVLLAGFPATVFKNTAAMEVN</sequence>
<dbReference type="InterPro" id="IPR045180">
    <property type="entry name" value="La_dom_prot"/>
</dbReference>
<dbReference type="InterPro" id="IPR012677">
    <property type="entry name" value="Nucleotide-bd_a/b_plait_sf"/>
</dbReference>
<dbReference type="InterPro" id="IPR036388">
    <property type="entry name" value="WH-like_DNA-bd_sf"/>
</dbReference>
<gene>
    <name evidence="7" type="ORF">WJX84_000278</name>
</gene>
<dbReference type="CDD" id="cd12291">
    <property type="entry name" value="RRM1_La"/>
    <property type="match status" value="1"/>
</dbReference>
<dbReference type="Pfam" id="PF00076">
    <property type="entry name" value="RRM_1"/>
    <property type="match status" value="1"/>
</dbReference>
<dbReference type="GO" id="GO:0005634">
    <property type="term" value="C:nucleus"/>
    <property type="evidence" value="ECO:0007669"/>
    <property type="project" value="UniProtKB-SubCell"/>
</dbReference>
<dbReference type="InterPro" id="IPR036390">
    <property type="entry name" value="WH_DNA-bd_sf"/>
</dbReference>
<dbReference type="PANTHER" id="PTHR22792:SF140">
    <property type="entry name" value="ACHILLES, ISOFORM A"/>
    <property type="match status" value="1"/>
</dbReference>
<dbReference type="SMART" id="SM00360">
    <property type="entry name" value="RRM"/>
    <property type="match status" value="1"/>
</dbReference>
<evidence type="ECO:0000256" key="1">
    <source>
        <dbReference type="ARBA" id="ARBA00004123"/>
    </source>
</evidence>
<reference evidence="7 8" key="1">
    <citation type="journal article" date="2024" name="Nat. Commun.">
        <title>Phylogenomics reveals the evolutionary origins of lichenization in chlorophyte algae.</title>
        <authorList>
            <person name="Puginier C."/>
            <person name="Libourel C."/>
            <person name="Otte J."/>
            <person name="Skaloud P."/>
            <person name="Haon M."/>
            <person name="Grisel S."/>
            <person name="Petersen M."/>
            <person name="Berrin J.G."/>
            <person name="Delaux P.M."/>
            <person name="Dal Grande F."/>
            <person name="Keller J."/>
        </authorList>
    </citation>
    <scope>NUCLEOTIDE SEQUENCE [LARGE SCALE GENOMIC DNA]</scope>
    <source>
        <strain evidence="7 8">SAG 2523</strain>
    </source>
</reference>
<evidence type="ECO:0008006" key="9">
    <source>
        <dbReference type="Google" id="ProtNLM"/>
    </source>
</evidence>
<evidence type="ECO:0000256" key="4">
    <source>
        <dbReference type="PROSITE-ProRule" id="PRU00332"/>
    </source>
</evidence>
<dbReference type="GO" id="GO:0006396">
    <property type="term" value="P:RNA processing"/>
    <property type="evidence" value="ECO:0007669"/>
    <property type="project" value="InterPro"/>
</dbReference>
<dbReference type="InterPro" id="IPR000504">
    <property type="entry name" value="RRM_dom"/>
</dbReference>
<dbReference type="SMART" id="SM00715">
    <property type="entry name" value="LA"/>
    <property type="match status" value="1"/>
</dbReference>
<dbReference type="SUPFAM" id="SSF46785">
    <property type="entry name" value="Winged helix' DNA-binding domain"/>
    <property type="match status" value="1"/>
</dbReference>
<organism evidence="7 8">
    <name type="scientific">Apatococcus fuscideae</name>
    <dbReference type="NCBI Taxonomy" id="2026836"/>
    <lineage>
        <taxon>Eukaryota</taxon>
        <taxon>Viridiplantae</taxon>
        <taxon>Chlorophyta</taxon>
        <taxon>core chlorophytes</taxon>
        <taxon>Trebouxiophyceae</taxon>
        <taxon>Chlorellales</taxon>
        <taxon>Chlorellaceae</taxon>
        <taxon>Apatococcus</taxon>
    </lineage>
</organism>
<dbReference type="Gene3D" id="1.10.10.10">
    <property type="entry name" value="Winged helix-like DNA-binding domain superfamily/Winged helix DNA-binding domain"/>
    <property type="match status" value="1"/>
</dbReference>
<proteinExistence type="predicted"/>
<dbReference type="InterPro" id="IPR002344">
    <property type="entry name" value="Lupus_La"/>
</dbReference>
<evidence type="ECO:0000256" key="3">
    <source>
        <dbReference type="ARBA" id="ARBA00023242"/>
    </source>
</evidence>
<dbReference type="Pfam" id="PF05383">
    <property type="entry name" value="La"/>
    <property type="match status" value="1"/>
</dbReference>
<dbReference type="GO" id="GO:0003729">
    <property type="term" value="F:mRNA binding"/>
    <property type="evidence" value="ECO:0007669"/>
    <property type="project" value="TreeGrafter"/>
</dbReference>
<comment type="subcellular location">
    <subcellularLocation>
        <location evidence="1">Nucleus</location>
    </subcellularLocation>
</comment>
<evidence type="ECO:0000313" key="8">
    <source>
        <dbReference type="Proteomes" id="UP001485043"/>
    </source>
</evidence>
<dbReference type="PROSITE" id="PS50961">
    <property type="entry name" value="HTH_LA"/>
    <property type="match status" value="1"/>
</dbReference>
<dbReference type="GO" id="GO:1990904">
    <property type="term" value="C:ribonucleoprotein complex"/>
    <property type="evidence" value="ECO:0007669"/>
    <property type="project" value="InterPro"/>
</dbReference>
<keyword evidence="2 4" id="KW-0694">RNA-binding</keyword>
<evidence type="ECO:0000256" key="2">
    <source>
        <dbReference type="ARBA" id="ARBA00022884"/>
    </source>
</evidence>
<protein>
    <recommendedName>
        <fullName evidence="9">Lupus La protein</fullName>
    </recommendedName>
</protein>